<feature type="compositionally biased region" description="Low complexity" evidence="1">
    <location>
        <begin position="75"/>
        <end position="101"/>
    </location>
</feature>
<evidence type="ECO:0000313" key="3">
    <source>
        <dbReference type="Proteomes" id="UP001165293"/>
    </source>
</evidence>
<dbReference type="EMBL" id="JAJGAK010000003">
    <property type="protein sequence ID" value="MCC8364055.1"/>
    <property type="molecule type" value="Genomic_DNA"/>
</dbReference>
<name>A0ABS8JKC0_9GAMM</name>
<gene>
    <name evidence="2" type="ORF">LK996_13335</name>
</gene>
<reference evidence="2" key="1">
    <citation type="submission" date="2021-10" db="EMBL/GenBank/DDBJ databases">
        <authorList>
            <person name="Lyu M."/>
            <person name="Wang X."/>
            <person name="Meng X."/>
            <person name="Xu K."/>
        </authorList>
    </citation>
    <scope>NUCLEOTIDE SEQUENCE</scope>
    <source>
        <strain evidence="2">A6</strain>
    </source>
</reference>
<sequence length="133" mass="14120">MKTDDRFDSAIRARHAESLEHLSPRVRAQLAQRRRAALAGQAPREARSPWRFAFPLAAAAAVGALAIGMQLRAPDAPAPAVATTQPAPAPRALAPRATALPDTDEATATASLEENPDLYVWLASDDAALMAME</sequence>
<dbReference type="Proteomes" id="UP001165293">
    <property type="component" value="Unassembled WGS sequence"/>
</dbReference>
<dbReference type="RefSeq" id="WP_230527844.1">
    <property type="nucleotide sequence ID" value="NZ_JAJGAK010000003.1"/>
</dbReference>
<evidence type="ECO:0000256" key="1">
    <source>
        <dbReference type="SAM" id="MobiDB-lite"/>
    </source>
</evidence>
<organism evidence="2 3">
    <name type="scientific">Noviluteimonas lactosilytica</name>
    <dbReference type="NCBI Taxonomy" id="2888523"/>
    <lineage>
        <taxon>Bacteria</taxon>
        <taxon>Pseudomonadati</taxon>
        <taxon>Pseudomonadota</taxon>
        <taxon>Gammaproteobacteria</taxon>
        <taxon>Lysobacterales</taxon>
        <taxon>Lysobacteraceae</taxon>
        <taxon>Noviluteimonas</taxon>
    </lineage>
</organism>
<protein>
    <recommendedName>
        <fullName evidence="4">DUF3619 family protein</fullName>
    </recommendedName>
</protein>
<evidence type="ECO:0008006" key="4">
    <source>
        <dbReference type="Google" id="ProtNLM"/>
    </source>
</evidence>
<evidence type="ECO:0000313" key="2">
    <source>
        <dbReference type="EMBL" id="MCC8364055.1"/>
    </source>
</evidence>
<proteinExistence type="predicted"/>
<accession>A0ABS8JKC0</accession>
<comment type="caution">
    <text evidence="2">The sequence shown here is derived from an EMBL/GenBank/DDBJ whole genome shotgun (WGS) entry which is preliminary data.</text>
</comment>
<feature type="region of interest" description="Disordered" evidence="1">
    <location>
        <begin position="75"/>
        <end position="111"/>
    </location>
</feature>
<keyword evidence="3" id="KW-1185">Reference proteome</keyword>